<organism evidence="2 3">
    <name type="scientific">Eilatimonas milleporae</name>
    <dbReference type="NCBI Taxonomy" id="911205"/>
    <lineage>
        <taxon>Bacteria</taxon>
        <taxon>Pseudomonadati</taxon>
        <taxon>Pseudomonadota</taxon>
        <taxon>Alphaproteobacteria</taxon>
        <taxon>Kordiimonadales</taxon>
        <taxon>Kordiimonadaceae</taxon>
        <taxon>Eilatimonas</taxon>
    </lineage>
</organism>
<sequence length="319" mass="35158">MNNTAVMTGRFSGPFTALLKREFLEGKNYYFWLPVILLGGVLTLFFLMAIGFGSVIEIGSMEVKNIYNLGSALERAQERDPVELPAAITAMYWLMAGPAAVTIPFVVFFSLLGALYEERRDRSVLFWKSMPVSDWQEVLAKLLVPVLGTLFLFLGAVIAMQLLTAILLSLIVLLQGGPISALWPLGLMVTSWVTAAVVILLYTLWALPVFAWILLVSAYAPRMPFVYAMLPPTVVVVVEAVFFETGNLLSFLGRHLGGWMGDFFANIHIDSPRDLITLLFGGGYFRAFGGALTNMDFWVGLLIGALFLAGAVELRKRSV</sequence>
<dbReference type="Proteomes" id="UP000271227">
    <property type="component" value="Unassembled WGS sequence"/>
</dbReference>
<protein>
    <submittedName>
        <fullName evidence="2">ABC-2 type transport system permease protein</fullName>
    </submittedName>
</protein>
<evidence type="ECO:0000256" key="1">
    <source>
        <dbReference type="SAM" id="Phobius"/>
    </source>
</evidence>
<dbReference type="EMBL" id="REFR01000013">
    <property type="protein sequence ID" value="RMB04565.1"/>
    <property type="molecule type" value="Genomic_DNA"/>
</dbReference>
<dbReference type="RefSeq" id="WP_121939491.1">
    <property type="nucleotide sequence ID" value="NZ_REFR01000013.1"/>
</dbReference>
<accession>A0A3M0C6N0</accession>
<keyword evidence="3" id="KW-1185">Reference proteome</keyword>
<comment type="caution">
    <text evidence="2">The sequence shown here is derived from an EMBL/GenBank/DDBJ whole genome shotgun (WGS) entry which is preliminary data.</text>
</comment>
<feature type="transmembrane region" description="Helical" evidence="1">
    <location>
        <begin position="191"/>
        <end position="213"/>
    </location>
</feature>
<feature type="transmembrane region" description="Helical" evidence="1">
    <location>
        <begin position="29"/>
        <end position="52"/>
    </location>
</feature>
<feature type="transmembrane region" description="Helical" evidence="1">
    <location>
        <begin position="297"/>
        <end position="314"/>
    </location>
</feature>
<keyword evidence="1" id="KW-0812">Transmembrane</keyword>
<feature type="transmembrane region" description="Helical" evidence="1">
    <location>
        <begin position="225"/>
        <end position="243"/>
    </location>
</feature>
<gene>
    <name evidence="2" type="ORF">BXY39_2833</name>
</gene>
<reference evidence="2 3" key="1">
    <citation type="submission" date="2018-10" db="EMBL/GenBank/DDBJ databases">
        <title>Genomic Encyclopedia of Archaeal and Bacterial Type Strains, Phase II (KMG-II): from individual species to whole genera.</title>
        <authorList>
            <person name="Goeker M."/>
        </authorList>
    </citation>
    <scope>NUCLEOTIDE SEQUENCE [LARGE SCALE GENOMIC DNA]</scope>
    <source>
        <strain evidence="2 3">DSM 25217</strain>
    </source>
</reference>
<proteinExistence type="predicted"/>
<name>A0A3M0C6N0_9PROT</name>
<dbReference type="OrthoDB" id="118685at2"/>
<feature type="transmembrane region" description="Helical" evidence="1">
    <location>
        <begin position="138"/>
        <end position="171"/>
    </location>
</feature>
<dbReference type="InParanoid" id="A0A3M0C6N0"/>
<evidence type="ECO:0000313" key="2">
    <source>
        <dbReference type="EMBL" id="RMB04565.1"/>
    </source>
</evidence>
<dbReference type="AlphaFoldDB" id="A0A3M0C6N0"/>
<keyword evidence="1" id="KW-1133">Transmembrane helix</keyword>
<evidence type="ECO:0000313" key="3">
    <source>
        <dbReference type="Proteomes" id="UP000271227"/>
    </source>
</evidence>
<keyword evidence="1" id="KW-0472">Membrane</keyword>
<feature type="transmembrane region" description="Helical" evidence="1">
    <location>
        <begin position="90"/>
        <end position="117"/>
    </location>
</feature>